<sequence>MSWYGSWAARKGLLRRTLRFGTLVLVRWLCRHLWLTSMQQRLTV</sequence>
<protein>
    <submittedName>
        <fullName evidence="1">Topless-related protein 4</fullName>
    </submittedName>
</protein>
<name>A0A2P2Q7G6_RHIMU</name>
<dbReference type="EMBL" id="GGEC01082454">
    <property type="protein sequence ID" value="MBX62938.1"/>
    <property type="molecule type" value="Transcribed_RNA"/>
</dbReference>
<proteinExistence type="predicted"/>
<accession>A0A2P2Q7G6</accession>
<dbReference type="AlphaFoldDB" id="A0A2P2Q7G6"/>
<organism evidence="1">
    <name type="scientific">Rhizophora mucronata</name>
    <name type="common">Asiatic mangrove</name>
    <dbReference type="NCBI Taxonomy" id="61149"/>
    <lineage>
        <taxon>Eukaryota</taxon>
        <taxon>Viridiplantae</taxon>
        <taxon>Streptophyta</taxon>
        <taxon>Embryophyta</taxon>
        <taxon>Tracheophyta</taxon>
        <taxon>Spermatophyta</taxon>
        <taxon>Magnoliopsida</taxon>
        <taxon>eudicotyledons</taxon>
        <taxon>Gunneridae</taxon>
        <taxon>Pentapetalae</taxon>
        <taxon>rosids</taxon>
        <taxon>fabids</taxon>
        <taxon>Malpighiales</taxon>
        <taxon>Rhizophoraceae</taxon>
        <taxon>Rhizophora</taxon>
    </lineage>
</organism>
<reference evidence="1" key="1">
    <citation type="submission" date="2018-02" db="EMBL/GenBank/DDBJ databases">
        <title>Rhizophora mucronata_Transcriptome.</title>
        <authorList>
            <person name="Meera S.P."/>
            <person name="Sreeshan A."/>
            <person name="Augustine A."/>
        </authorList>
    </citation>
    <scope>NUCLEOTIDE SEQUENCE</scope>
    <source>
        <tissue evidence="1">Leaf</tissue>
    </source>
</reference>
<evidence type="ECO:0000313" key="1">
    <source>
        <dbReference type="EMBL" id="MBX62938.1"/>
    </source>
</evidence>